<protein>
    <submittedName>
        <fullName evidence="1">Uncharacterized protein</fullName>
    </submittedName>
</protein>
<dbReference type="InParanoid" id="K1PMF7"/>
<name>K1PMF7_MAGGI</name>
<proteinExistence type="predicted"/>
<dbReference type="AlphaFoldDB" id="K1PMF7"/>
<gene>
    <name evidence="1" type="ORF">CGI_10000424</name>
</gene>
<dbReference type="EMBL" id="JH822384">
    <property type="protein sequence ID" value="EKC17635.1"/>
    <property type="molecule type" value="Genomic_DNA"/>
</dbReference>
<organism evidence="1">
    <name type="scientific">Magallana gigas</name>
    <name type="common">Pacific oyster</name>
    <name type="synonym">Crassostrea gigas</name>
    <dbReference type="NCBI Taxonomy" id="29159"/>
    <lineage>
        <taxon>Eukaryota</taxon>
        <taxon>Metazoa</taxon>
        <taxon>Spiralia</taxon>
        <taxon>Lophotrochozoa</taxon>
        <taxon>Mollusca</taxon>
        <taxon>Bivalvia</taxon>
        <taxon>Autobranchia</taxon>
        <taxon>Pteriomorphia</taxon>
        <taxon>Ostreida</taxon>
        <taxon>Ostreoidea</taxon>
        <taxon>Ostreidae</taxon>
        <taxon>Magallana</taxon>
    </lineage>
</organism>
<sequence length="57" mass="6559">MYNCQCAVWNTAASPGHVRLSQSLESGSHYCPYPTCLMSGWDFRCKLYKDMSDELYN</sequence>
<reference evidence="1" key="1">
    <citation type="journal article" date="2012" name="Nature">
        <title>The oyster genome reveals stress adaptation and complexity of shell formation.</title>
        <authorList>
            <person name="Zhang G."/>
            <person name="Fang X."/>
            <person name="Guo X."/>
            <person name="Li L."/>
            <person name="Luo R."/>
            <person name="Xu F."/>
            <person name="Yang P."/>
            <person name="Zhang L."/>
            <person name="Wang X."/>
            <person name="Qi H."/>
            <person name="Xiong Z."/>
            <person name="Que H."/>
            <person name="Xie Y."/>
            <person name="Holland P.W."/>
            <person name="Paps J."/>
            <person name="Zhu Y."/>
            <person name="Wu F."/>
            <person name="Chen Y."/>
            <person name="Wang J."/>
            <person name="Peng C."/>
            <person name="Meng J."/>
            <person name="Yang L."/>
            <person name="Liu J."/>
            <person name="Wen B."/>
            <person name="Zhang N."/>
            <person name="Huang Z."/>
            <person name="Zhu Q."/>
            <person name="Feng Y."/>
            <person name="Mount A."/>
            <person name="Hedgecock D."/>
            <person name="Xu Z."/>
            <person name="Liu Y."/>
            <person name="Domazet-Loso T."/>
            <person name="Du Y."/>
            <person name="Sun X."/>
            <person name="Zhang S."/>
            <person name="Liu B."/>
            <person name="Cheng P."/>
            <person name="Jiang X."/>
            <person name="Li J."/>
            <person name="Fan D."/>
            <person name="Wang W."/>
            <person name="Fu W."/>
            <person name="Wang T."/>
            <person name="Wang B."/>
            <person name="Zhang J."/>
            <person name="Peng Z."/>
            <person name="Li Y."/>
            <person name="Li N."/>
            <person name="Wang J."/>
            <person name="Chen M."/>
            <person name="He Y."/>
            <person name="Tan F."/>
            <person name="Song X."/>
            <person name="Zheng Q."/>
            <person name="Huang R."/>
            <person name="Yang H."/>
            <person name="Du X."/>
            <person name="Chen L."/>
            <person name="Yang M."/>
            <person name="Gaffney P.M."/>
            <person name="Wang S."/>
            <person name="Luo L."/>
            <person name="She Z."/>
            <person name="Ming Y."/>
            <person name="Huang W."/>
            <person name="Zhang S."/>
            <person name="Huang B."/>
            <person name="Zhang Y."/>
            <person name="Qu T."/>
            <person name="Ni P."/>
            <person name="Miao G."/>
            <person name="Wang J."/>
            <person name="Wang Q."/>
            <person name="Steinberg C.E."/>
            <person name="Wang H."/>
            <person name="Li N."/>
            <person name="Qian L."/>
            <person name="Zhang G."/>
            <person name="Li Y."/>
            <person name="Yang H."/>
            <person name="Liu X."/>
            <person name="Wang J."/>
            <person name="Yin Y."/>
            <person name="Wang J."/>
        </authorList>
    </citation>
    <scope>NUCLEOTIDE SEQUENCE [LARGE SCALE GENOMIC DNA]</scope>
    <source>
        <strain evidence="1">05x7-T-G4-1.051#20</strain>
    </source>
</reference>
<dbReference type="HOGENOM" id="CLU_2998455_0_0_1"/>
<evidence type="ECO:0000313" key="1">
    <source>
        <dbReference type="EMBL" id="EKC17635.1"/>
    </source>
</evidence>
<accession>K1PMF7</accession>